<dbReference type="PANTHER" id="PTHR35842">
    <property type="entry name" value="SI:CH211-67E16.11"/>
    <property type="match status" value="1"/>
</dbReference>
<dbReference type="PANTHER" id="PTHR35842:SF1">
    <property type="entry name" value="SI:CH211-67E16.11"/>
    <property type="match status" value="1"/>
</dbReference>
<feature type="chain" id="PRO_5046764378" evidence="1">
    <location>
        <begin position="20"/>
        <end position="451"/>
    </location>
</feature>
<organism evidence="2 3">
    <name type="scientific">Limulus polyphemus</name>
    <name type="common">Atlantic horseshoe crab</name>
    <dbReference type="NCBI Taxonomy" id="6850"/>
    <lineage>
        <taxon>Eukaryota</taxon>
        <taxon>Metazoa</taxon>
        <taxon>Ecdysozoa</taxon>
        <taxon>Arthropoda</taxon>
        <taxon>Chelicerata</taxon>
        <taxon>Merostomata</taxon>
        <taxon>Xiphosura</taxon>
        <taxon>Limulidae</taxon>
        <taxon>Limulus</taxon>
    </lineage>
</organism>
<feature type="signal peptide" evidence="1">
    <location>
        <begin position="1"/>
        <end position="19"/>
    </location>
</feature>
<sequence>MTFLGRTILIITWIPVAFTVTVTPLSRVDNGQFQGPSIRLTRWAEAAVNFVQNLNCTEVFLTRERECRKLVQVPRDQMNLYAAGPISRGRLAAVLPDGALSRSGAHNVVLVLDPYPRASFGHLVVVFFLDTLWSELQCQVNGGFYIGQGDCLSLALKNRCHNLLGRRPRRRNLVRRCEINFLPFVHLADHPPRGQEDQLLTCYDNIPGFASCPSFRPENETTQLACDPLHVNTQRCSTTHETVHTRCRISEICDQAVLLSGGWNRLSSNQESLNDLKSVFQMLRNVGFPKRNIKVFFANGAENFQVLGGESHPLYPSVFKLALRYHVKKLCESPHCVDTLVLYLNSPAMNDGSSLLWDTDGNGQVGEDETFTVGEIMVDLENCTARQVFIIADQSYSGQLIKSFNRSTRHNNVQVFTSGKEREYSWQVELTKHWVSFGHQHSCVSQVYQVS</sequence>
<keyword evidence="1" id="KW-0732">Signal</keyword>
<gene>
    <name evidence="3" type="primary">LOC106469504</name>
</gene>
<evidence type="ECO:0000313" key="3">
    <source>
        <dbReference type="RefSeq" id="XP_013785458.2"/>
    </source>
</evidence>
<dbReference type="Proteomes" id="UP000694941">
    <property type="component" value="Unplaced"/>
</dbReference>
<evidence type="ECO:0000313" key="2">
    <source>
        <dbReference type="Proteomes" id="UP000694941"/>
    </source>
</evidence>
<accession>A0ABM1BNB5</accession>
<proteinExistence type="predicted"/>
<dbReference type="GeneID" id="106469504"/>
<name>A0ABM1BNB5_LIMPO</name>
<protein>
    <submittedName>
        <fullName evidence="3">Uncharacterized protein LOC106469504</fullName>
    </submittedName>
</protein>
<reference evidence="3" key="1">
    <citation type="submission" date="2025-08" db="UniProtKB">
        <authorList>
            <consortium name="RefSeq"/>
        </authorList>
    </citation>
    <scope>IDENTIFICATION</scope>
    <source>
        <tissue evidence="3">Muscle</tissue>
    </source>
</reference>
<dbReference type="RefSeq" id="XP_013785458.2">
    <property type="nucleotide sequence ID" value="XM_013930004.2"/>
</dbReference>
<evidence type="ECO:0000256" key="1">
    <source>
        <dbReference type="SAM" id="SignalP"/>
    </source>
</evidence>
<keyword evidence="2" id="KW-1185">Reference proteome</keyword>